<evidence type="ECO:0000313" key="7">
    <source>
        <dbReference type="Proteomes" id="UP001465755"/>
    </source>
</evidence>
<evidence type="ECO:0000256" key="1">
    <source>
        <dbReference type="ARBA" id="ARBA00004606"/>
    </source>
</evidence>
<dbReference type="PANTHER" id="PTHR31042">
    <property type="entry name" value="CORE-2/I-BRANCHING BETA-1,6-N-ACETYLGLUCOSAMINYLTRANSFERASE FAMILY PROTEIN-RELATED"/>
    <property type="match status" value="1"/>
</dbReference>
<keyword evidence="4" id="KW-0472">Membrane</keyword>
<dbReference type="GO" id="GO:0016020">
    <property type="term" value="C:membrane"/>
    <property type="evidence" value="ECO:0007669"/>
    <property type="project" value="UniProtKB-SubCell"/>
</dbReference>
<dbReference type="PANTHER" id="PTHR31042:SF8">
    <property type="entry name" value="CORE-2_I-BRANCHING BETA-1,6-N-ACETYLGLUCOSAMINYLTRANSFERASE FAMILY PROTEIN"/>
    <property type="match status" value="1"/>
</dbReference>
<evidence type="ECO:0000313" key="6">
    <source>
        <dbReference type="EMBL" id="KAK9812172.1"/>
    </source>
</evidence>
<proteinExistence type="predicted"/>
<dbReference type="AlphaFoldDB" id="A0AAW1PW07"/>
<dbReference type="InterPro" id="IPR044174">
    <property type="entry name" value="BC10-like"/>
</dbReference>
<sequence>MGWIIELLEAIALEMTACNLRQLYLALRQRSYTRKALKPLHFSRPVRRQWDREKPARDYLVRAFEQSYLPGPGEAPALSSPFIDRIVRAGRLERAADLICIARASDRHSREAPGLGLLQLTGFHVFASLAVDAGNAVQAALLNLQQRYAATGPMRALQNTSYPLNSSSNVILPITCTYLVGKEICKAFRRRTDSVNHTVAGFAAGTVMGMKGGPLPALQAAVMMSLMATIIERFSTRSGDDRFSKLGTSTMKKGGLFKSASLSGLFKAPSASGPSQTELRWRSIVVREFCYILSDLASIWHLGVAWLRRNLWRVFLAAMLLLALAAFCVAYRGHTCHSAAGCAARHKSRNATHGADSVEEASVLLVQKPASVSRATRNLDACAEALNFPQVAMLFLTLGPIFHEPTWRQWFNDIRGVIPASAAAKVDPDSPDVIAQQHLFTVYVHPAPAFKGFPQSSIFYQREISTRVEAAWGTHALVVAGRELLRAAMTDPHNQKFFLLSETAVPMYPPTLTYHTLANEEKSRVHACRHRQMDHWRWNPSMGKHKRKIPAHRWRKSAQWFTLTRPHAFLYVNDTDFDAAFSETCFSHWDQRRNKWYDCFSDEHFLPVLLSMHGKESETYCSGNLMHVQWGSGGPHPTTYETQDITVKQFQSMRWIGRNNNECNVETALGLTPEQFITMDSTAEWQAA</sequence>
<evidence type="ECO:0000256" key="4">
    <source>
        <dbReference type="ARBA" id="ARBA00023136"/>
    </source>
</evidence>
<protein>
    <submittedName>
        <fullName evidence="6">Uncharacterized protein</fullName>
    </submittedName>
</protein>
<evidence type="ECO:0000256" key="5">
    <source>
        <dbReference type="ARBA" id="ARBA00023180"/>
    </source>
</evidence>
<dbReference type="InterPro" id="IPR003406">
    <property type="entry name" value="Glyco_trans_14"/>
</dbReference>
<evidence type="ECO:0000256" key="3">
    <source>
        <dbReference type="ARBA" id="ARBA00022679"/>
    </source>
</evidence>
<gene>
    <name evidence="6" type="ORF">WJX73_001805</name>
</gene>
<comment type="caution">
    <text evidence="6">The sequence shown here is derived from an EMBL/GenBank/DDBJ whole genome shotgun (WGS) entry which is preliminary data.</text>
</comment>
<dbReference type="GO" id="GO:0016757">
    <property type="term" value="F:glycosyltransferase activity"/>
    <property type="evidence" value="ECO:0007669"/>
    <property type="project" value="UniProtKB-KW"/>
</dbReference>
<keyword evidence="7" id="KW-1185">Reference proteome</keyword>
<keyword evidence="2" id="KW-0328">Glycosyltransferase</keyword>
<keyword evidence="5" id="KW-0325">Glycoprotein</keyword>
<dbReference type="Proteomes" id="UP001465755">
    <property type="component" value="Unassembled WGS sequence"/>
</dbReference>
<keyword evidence="3" id="KW-0808">Transferase</keyword>
<evidence type="ECO:0000256" key="2">
    <source>
        <dbReference type="ARBA" id="ARBA00022676"/>
    </source>
</evidence>
<dbReference type="EMBL" id="JALJOQ010000008">
    <property type="protein sequence ID" value="KAK9812172.1"/>
    <property type="molecule type" value="Genomic_DNA"/>
</dbReference>
<reference evidence="6 7" key="1">
    <citation type="journal article" date="2024" name="Nat. Commun.">
        <title>Phylogenomics reveals the evolutionary origins of lichenization in chlorophyte algae.</title>
        <authorList>
            <person name="Puginier C."/>
            <person name="Libourel C."/>
            <person name="Otte J."/>
            <person name="Skaloud P."/>
            <person name="Haon M."/>
            <person name="Grisel S."/>
            <person name="Petersen M."/>
            <person name="Berrin J.G."/>
            <person name="Delaux P.M."/>
            <person name="Dal Grande F."/>
            <person name="Keller J."/>
        </authorList>
    </citation>
    <scope>NUCLEOTIDE SEQUENCE [LARGE SCALE GENOMIC DNA]</scope>
    <source>
        <strain evidence="6 7">SAG 2036</strain>
    </source>
</reference>
<comment type="subcellular location">
    <subcellularLocation>
        <location evidence="1">Membrane</location>
        <topology evidence="1">Single-pass type II membrane protein</topology>
    </subcellularLocation>
</comment>
<accession>A0AAW1PW07</accession>
<name>A0AAW1PW07_9CHLO</name>
<dbReference type="Pfam" id="PF02485">
    <property type="entry name" value="Branch"/>
    <property type="match status" value="1"/>
</dbReference>
<organism evidence="6 7">
    <name type="scientific">Symbiochloris irregularis</name>
    <dbReference type="NCBI Taxonomy" id="706552"/>
    <lineage>
        <taxon>Eukaryota</taxon>
        <taxon>Viridiplantae</taxon>
        <taxon>Chlorophyta</taxon>
        <taxon>core chlorophytes</taxon>
        <taxon>Trebouxiophyceae</taxon>
        <taxon>Trebouxiales</taxon>
        <taxon>Trebouxiaceae</taxon>
        <taxon>Symbiochloris</taxon>
    </lineage>
</organism>